<accession>A0A9N8VWF0</accession>
<reference evidence="1" key="1">
    <citation type="submission" date="2021-06" db="EMBL/GenBank/DDBJ databases">
        <authorList>
            <person name="Kallberg Y."/>
            <person name="Tangrot J."/>
            <person name="Rosling A."/>
        </authorList>
    </citation>
    <scope>NUCLEOTIDE SEQUENCE</scope>
    <source>
        <strain evidence="1">IA702</strain>
    </source>
</reference>
<dbReference type="AlphaFoldDB" id="A0A9N8VWF0"/>
<protein>
    <submittedName>
        <fullName evidence="1">2618_t:CDS:1</fullName>
    </submittedName>
</protein>
<keyword evidence="2" id="KW-1185">Reference proteome</keyword>
<dbReference type="OrthoDB" id="2368435at2759"/>
<evidence type="ECO:0000313" key="1">
    <source>
        <dbReference type="EMBL" id="CAG8466758.1"/>
    </source>
</evidence>
<dbReference type="Proteomes" id="UP000789572">
    <property type="component" value="Unassembled WGS sequence"/>
</dbReference>
<dbReference type="EMBL" id="CAJVPJ010000050">
    <property type="protein sequence ID" value="CAG8466758.1"/>
    <property type="molecule type" value="Genomic_DNA"/>
</dbReference>
<organism evidence="1 2">
    <name type="scientific">Paraglomus occultum</name>
    <dbReference type="NCBI Taxonomy" id="144539"/>
    <lineage>
        <taxon>Eukaryota</taxon>
        <taxon>Fungi</taxon>
        <taxon>Fungi incertae sedis</taxon>
        <taxon>Mucoromycota</taxon>
        <taxon>Glomeromycotina</taxon>
        <taxon>Glomeromycetes</taxon>
        <taxon>Paraglomerales</taxon>
        <taxon>Paraglomeraceae</taxon>
        <taxon>Paraglomus</taxon>
    </lineage>
</organism>
<name>A0A9N8VWF0_9GLOM</name>
<proteinExistence type="predicted"/>
<sequence>MPSAEVSSPLPATDLKQLQLYDLAAQILKEAPENLPSLPSLPSLPACHLSHHSPRGHLRSEKRFWQFIISDTTTYVTYGTINGDEELQERATQIMRHRSIEAAQEFINEKIEERINHGYVGWAAW</sequence>
<comment type="caution">
    <text evidence="1">The sequence shown here is derived from an EMBL/GenBank/DDBJ whole genome shotgun (WGS) entry which is preliminary data.</text>
</comment>
<dbReference type="Gene3D" id="2.20.140.10">
    <property type="entry name" value="WGR domain"/>
    <property type="match status" value="1"/>
</dbReference>
<evidence type="ECO:0000313" key="2">
    <source>
        <dbReference type="Proteomes" id="UP000789572"/>
    </source>
</evidence>
<gene>
    <name evidence="1" type="ORF">POCULU_LOCUS835</name>
</gene>